<keyword evidence="2" id="KW-1185">Reference proteome</keyword>
<accession>A0A814KH58</accession>
<reference evidence="1" key="1">
    <citation type="submission" date="2021-02" db="EMBL/GenBank/DDBJ databases">
        <authorList>
            <person name="Nowell W R."/>
        </authorList>
    </citation>
    <scope>NUCLEOTIDE SEQUENCE</scope>
    <source>
        <strain evidence="1">Ploen Becks lab</strain>
    </source>
</reference>
<dbReference type="AlphaFoldDB" id="A0A814KH58"/>
<comment type="caution">
    <text evidence="1">The sequence shown here is derived from an EMBL/GenBank/DDBJ whole genome shotgun (WGS) entry which is preliminary data.</text>
</comment>
<name>A0A814KH58_9BILA</name>
<gene>
    <name evidence="1" type="ORF">OXX778_LOCUS18863</name>
</gene>
<evidence type="ECO:0000313" key="1">
    <source>
        <dbReference type="EMBL" id="CAF1051817.1"/>
    </source>
</evidence>
<proteinExistence type="predicted"/>
<evidence type="ECO:0000313" key="2">
    <source>
        <dbReference type="Proteomes" id="UP000663879"/>
    </source>
</evidence>
<dbReference type="EMBL" id="CAJNOC010005419">
    <property type="protein sequence ID" value="CAF1051817.1"/>
    <property type="molecule type" value="Genomic_DNA"/>
</dbReference>
<organism evidence="1 2">
    <name type="scientific">Brachionus calyciflorus</name>
    <dbReference type="NCBI Taxonomy" id="104777"/>
    <lineage>
        <taxon>Eukaryota</taxon>
        <taxon>Metazoa</taxon>
        <taxon>Spiralia</taxon>
        <taxon>Gnathifera</taxon>
        <taxon>Rotifera</taxon>
        <taxon>Eurotatoria</taxon>
        <taxon>Monogononta</taxon>
        <taxon>Pseudotrocha</taxon>
        <taxon>Ploima</taxon>
        <taxon>Brachionidae</taxon>
        <taxon>Brachionus</taxon>
    </lineage>
</organism>
<sequence length="170" mass="20106">MERSEYTSENISFHSYEKLSKKIIRGGSKYSRHCPDYAMTRYQYDCDGKHEEPKDFKFMEINRFEIVELMFANTGEVSSSLYTHFKNDKKVDQKALFDDLLELFKTYKDRCTIDVKIYLLRKETFYPNLNEGNLDVKITAYFNKLVYKITKNDVAKSNIKASSFTTKNNV</sequence>
<dbReference type="Proteomes" id="UP000663879">
    <property type="component" value="Unassembled WGS sequence"/>
</dbReference>
<protein>
    <submittedName>
        <fullName evidence="1">Uncharacterized protein</fullName>
    </submittedName>
</protein>